<dbReference type="InterPro" id="IPR007227">
    <property type="entry name" value="Cell_shape_determining_MreD"/>
</dbReference>
<dbReference type="GO" id="GO:0008360">
    <property type="term" value="P:regulation of cell shape"/>
    <property type="evidence" value="ECO:0007669"/>
    <property type="project" value="UniProtKB-KW"/>
</dbReference>
<evidence type="ECO:0008006" key="9">
    <source>
        <dbReference type="Google" id="ProtNLM"/>
    </source>
</evidence>
<comment type="subcellular location">
    <subcellularLocation>
        <location evidence="1">Cell membrane</location>
        <topology evidence="1">Multi-pass membrane protein</topology>
    </subcellularLocation>
</comment>
<dbReference type="GO" id="GO:0005886">
    <property type="term" value="C:plasma membrane"/>
    <property type="evidence" value="ECO:0007669"/>
    <property type="project" value="UniProtKB-SubCell"/>
</dbReference>
<proteinExistence type="predicted"/>
<evidence type="ECO:0000313" key="8">
    <source>
        <dbReference type="EMBL" id="SVA38134.1"/>
    </source>
</evidence>
<evidence type="ECO:0000256" key="2">
    <source>
        <dbReference type="ARBA" id="ARBA00022475"/>
    </source>
</evidence>
<dbReference type="EMBL" id="UINC01008475">
    <property type="protein sequence ID" value="SVA38134.1"/>
    <property type="molecule type" value="Genomic_DNA"/>
</dbReference>
<keyword evidence="3 7" id="KW-0812">Transmembrane</keyword>
<keyword evidence="6 7" id="KW-0472">Membrane</keyword>
<sequence length="164" mass="16749">VVLLSATLAQATVCSEFRIGGVGVELMLLVTILAGVHGGPERGALVAFWAGLLYDSVTTAPLGLHALVFPSIAMAVSSLERRMLRNTRVTDALGVAAAVAAGSAAVAAVGEIFGQASFDPGMLGERILVSALFTTAVAAPVNRVVAWAAAAGLPMTIELRRHQS</sequence>
<evidence type="ECO:0000256" key="7">
    <source>
        <dbReference type="SAM" id="Phobius"/>
    </source>
</evidence>
<evidence type="ECO:0000256" key="4">
    <source>
        <dbReference type="ARBA" id="ARBA00022960"/>
    </source>
</evidence>
<keyword evidence="4" id="KW-0133">Cell shape</keyword>
<keyword evidence="2" id="KW-1003">Cell membrane</keyword>
<feature type="transmembrane region" description="Helical" evidence="7">
    <location>
        <begin position="127"/>
        <end position="153"/>
    </location>
</feature>
<evidence type="ECO:0000256" key="5">
    <source>
        <dbReference type="ARBA" id="ARBA00022989"/>
    </source>
</evidence>
<dbReference type="AlphaFoldDB" id="A0A381VDB7"/>
<organism evidence="8">
    <name type="scientific">marine metagenome</name>
    <dbReference type="NCBI Taxonomy" id="408172"/>
    <lineage>
        <taxon>unclassified sequences</taxon>
        <taxon>metagenomes</taxon>
        <taxon>ecological metagenomes</taxon>
    </lineage>
</organism>
<accession>A0A381VDB7</accession>
<feature type="transmembrane region" description="Helical" evidence="7">
    <location>
        <begin position="92"/>
        <end position="115"/>
    </location>
</feature>
<evidence type="ECO:0000256" key="1">
    <source>
        <dbReference type="ARBA" id="ARBA00004651"/>
    </source>
</evidence>
<dbReference type="NCBIfam" id="TIGR03426">
    <property type="entry name" value="shape_MreD"/>
    <property type="match status" value="1"/>
</dbReference>
<name>A0A381VDB7_9ZZZZ</name>
<evidence type="ECO:0000256" key="3">
    <source>
        <dbReference type="ARBA" id="ARBA00022692"/>
    </source>
</evidence>
<dbReference type="Pfam" id="PF04093">
    <property type="entry name" value="MreD"/>
    <property type="match status" value="1"/>
</dbReference>
<feature type="non-terminal residue" evidence="8">
    <location>
        <position position="1"/>
    </location>
</feature>
<keyword evidence="5 7" id="KW-1133">Transmembrane helix</keyword>
<feature type="transmembrane region" description="Helical" evidence="7">
    <location>
        <begin position="62"/>
        <end position="80"/>
    </location>
</feature>
<evidence type="ECO:0000256" key="6">
    <source>
        <dbReference type="ARBA" id="ARBA00023136"/>
    </source>
</evidence>
<protein>
    <recommendedName>
        <fullName evidence="9">Rod shape-determining protein MreD</fullName>
    </recommendedName>
</protein>
<gene>
    <name evidence="8" type="ORF">METZ01_LOCUS90988</name>
</gene>
<reference evidence="8" key="1">
    <citation type="submission" date="2018-05" db="EMBL/GenBank/DDBJ databases">
        <authorList>
            <person name="Lanie J.A."/>
            <person name="Ng W.-L."/>
            <person name="Kazmierczak K.M."/>
            <person name="Andrzejewski T.M."/>
            <person name="Davidsen T.M."/>
            <person name="Wayne K.J."/>
            <person name="Tettelin H."/>
            <person name="Glass J.I."/>
            <person name="Rusch D."/>
            <person name="Podicherti R."/>
            <person name="Tsui H.-C.T."/>
            <person name="Winkler M.E."/>
        </authorList>
    </citation>
    <scope>NUCLEOTIDE SEQUENCE</scope>
</reference>